<accession>A0A9D4ID97</accession>
<organism evidence="1 2">
    <name type="scientific">Dreissena polymorpha</name>
    <name type="common">Zebra mussel</name>
    <name type="synonym">Mytilus polymorpha</name>
    <dbReference type="NCBI Taxonomy" id="45954"/>
    <lineage>
        <taxon>Eukaryota</taxon>
        <taxon>Metazoa</taxon>
        <taxon>Spiralia</taxon>
        <taxon>Lophotrochozoa</taxon>
        <taxon>Mollusca</taxon>
        <taxon>Bivalvia</taxon>
        <taxon>Autobranchia</taxon>
        <taxon>Heteroconchia</taxon>
        <taxon>Euheterodonta</taxon>
        <taxon>Imparidentia</taxon>
        <taxon>Neoheterodontei</taxon>
        <taxon>Myida</taxon>
        <taxon>Dreissenoidea</taxon>
        <taxon>Dreissenidae</taxon>
        <taxon>Dreissena</taxon>
    </lineage>
</organism>
<gene>
    <name evidence="1" type="ORF">DPMN_170514</name>
</gene>
<reference evidence="1" key="2">
    <citation type="submission" date="2020-11" db="EMBL/GenBank/DDBJ databases">
        <authorList>
            <person name="McCartney M.A."/>
            <person name="Auch B."/>
            <person name="Kono T."/>
            <person name="Mallez S."/>
            <person name="Becker A."/>
            <person name="Gohl D.M."/>
            <person name="Silverstein K.A.T."/>
            <person name="Koren S."/>
            <person name="Bechman K.B."/>
            <person name="Herman A."/>
            <person name="Abrahante J.E."/>
            <person name="Garbe J."/>
        </authorList>
    </citation>
    <scope>NUCLEOTIDE SEQUENCE</scope>
    <source>
        <strain evidence="1">Duluth1</strain>
        <tissue evidence="1">Whole animal</tissue>
    </source>
</reference>
<reference evidence="1" key="1">
    <citation type="journal article" date="2019" name="bioRxiv">
        <title>The Genome of the Zebra Mussel, Dreissena polymorpha: A Resource for Invasive Species Research.</title>
        <authorList>
            <person name="McCartney M.A."/>
            <person name="Auch B."/>
            <person name="Kono T."/>
            <person name="Mallez S."/>
            <person name="Zhang Y."/>
            <person name="Obille A."/>
            <person name="Becker A."/>
            <person name="Abrahante J.E."/>
            <person name="Garbe J."/>
            <person name="Badalamenti J.P."/>
            <person name="Herman A."/>
            <person name="Mangelson H."/>
            <person name="Liachko I."/>
            <person name="Sullivan S."/>
            <person name="Sone E.D."/>
            <person name="Koren S."/>
            <person name="Silverstein K.A.T."/>
            <person name="Beckman K.B."/>
            <person name="Gohl D.M."/>
        </authorList>
    </citation>
    <scope>NUCLEOTIDE SEQUENCE</scope>
    <source>
        <strain evidence="1">Duluth1</strain>
        <tissue evidence="1">Whole animal</tissue>
    </source>
</reference>
<dbReference type="Proteomes" id="UP000828390">
    <property type="component" value="Unassembled WGS sequence"/>
</dbReference>
<proteinExistence type="predicted"/>
<comment type="caution">
    <text evidence="1">The sequence shown here is derived from an EMBL/GenBank/DDBJ whole genome shotgun (WGS) entry which is preliminary data.</text>
</comment>
<name>A0A9D4ID97_DREPO</name>
<dbReference type="AlphaFoldDB" id="A0A9D4ID97"/>
<evidence type="ECO:0000313" key="1">
    <source>
        <dbReference type="EMBL" id="KAH3769264.1"/>
    </source>
</evidence>
<sequence>MRAVIIATKDTLVKNLSASHGTRVSTAQMLEAGLTVDRLNIRRKPDALPTADAD</sequence>
<protein>
    <submittedName>
        <fullName evidence="1">Uncharacterized protein</fullName>
    </submittedName>
</protein>
<keyword evidence="2" id="KW-1185">Reference proteome</keyword>
<dbReference type="EMBL" id="JAIWYP010000009">
    <property type="protein sequence ID" value="KAH3769264.1"/>
    <property type="molecule type" value="Genomic_DNA"/>
</dbReference>
<evidence type="ECO:0000313" key="2">
    <source>
        <dbReference type="Proteomes" id="UP000828390"/>
    </source>
</evidence>